<comment type="caution">
    <text evidence="1">The sequence shown here is derived from an EMBL/GenBank/DDBJ whole genome shotgun (WGS) entry which is preliminary data.</text>
</comment>
<evidence type="ECO:0000313" key="1">
    <source>
        <dbReference type="EMBL" id="KKN03332.1"/>
    </source>
</evidence>
<proteinExistence type="predicted"/>
<sequence>MIWGKTNKQQEAKTKRREDWHLWFAWRPVIIDTGRVVWLETVRRQSEFHAGYAGSGWDSVYKRKNKE</sequence>
<reference evidence="1" key="1">
    <citation type="journal article" date="2015" name="Nature">
        <title>Complex archaea that bridge the gap between prokaryotes and eukaryotes.</title>
        <authorList>
            <person name="Spang A."/>
            <person name="Saw J.H."/>
            <person name="Jorgensen S.L."/>
            <person name="Zaremba-Niedzwiedzka K."/>
            <person name="Martijn J."/>
            <person name="Lind A.E."/>
            <person name="van Eijk R."/>
            <person name="Schleper C."/>
            <person name="Guy L."/>
            <person name="Ettema T.J."/>
        </authorList>
    </citation>
    <scope>NUCLEOTIDE SEQUENCE</scope>
</reference>
<organism evidence="1">
    <name type="scientific">marine sediment metagenome</name>
    <dbReference type="NCBI Taxonomy" id="412755"/>
    <lineage>
        <taxon>unclassified sequences</taxon>
        <taxon>metagenomes</taxon>
        <taxon>ecological metagenomes</taxon>
    </lineage>
</organism>
<dbReference type="AlphaFoldDB" id="A0A0F9MVC8"/>
<protein>
    <submittedName>
        <fullName evidence="1">Uncharacterized protein</fullName>
    </submittedName>
</protein>
<name>A0A0F9MVC8_9ZZZZ</name>
<gene>
    <name evidence="1" type="ORF">LCGC14_1108740</name>
</gene>
<dbReference type="EMBL" id="LAZR01005045">
    <property type="protein sequence ID" value="KKN03332.1"/>
    <property type="molecule type" value="Genomic_DNA"/>
</dbReference>
<accession>A0A0F9MVC8</accession>